<comment type="caution">
    <text evidence="1">The sequence shown here is derived from an EMBL/GenBank/DDBJ whole genome shotgun (WGS) entry which is preliminary data.</text>
</comment>
<dbReference type="Proteomes" id="UP001163835">
    <property type="component" value="Unassembled WGS sequence"/>
</dbReference>
<sequence length="524" mass="58786">MCQRVPGCESTVLAQCGRPTTIHMHQEIGCTYWRCGGGSGWITVVEVYKQEVYQQINRDLWAGNSVLVTGPALNSMASIRWCLLIKPTATASNLADYALEYGYTKKLQGSDDMIFHVGIDVPFRHINSSTVLLQLFQFLCQLCHVPVADFVFMYDPVLGVDLEADSLEYEQSKQLVQSFNYHIDVAKRVVNAELSAMNKLGVINAVLTNDSHVFPFGVKCVLLVNSDNWVYSTKSTPTNLAIDIYCAEIIDQQLGIQEDGFILLALLLGSDFNEGVHGVGMKTAVALARHRFGKTLLHNYHQFSQVPELLNNFFIQLNHEIADEIELNTSKNLHRQSPRRTHEFLDADFPSVDALEGLKIFTELVTHPSPPTPSCPLTPKWPYNVPHVSNIAAFCTTHLCRSTEFMYQEFHAKLYRGVIIRMLCSKHVAYNVLNGELLVPVLQSSFNFDRFGRPFAFTLSTMIIRTNPPALRGKKVCDSVHVEFNTSFFDIVTGTVIQNYVPQTVGVTIPIFILAKATRQIVDS</sequence>
<protein>
    <submittedName>
        <fullName evidence="1">Uncharacterized protein</fullName>
    </submittedName>
</protein>
<gene>
    <name evidence="1" type="ORF">F5876DRAFT_66539</name>
</gene>
<evidence type="ECO:0000313" key="1">
    <source>
        <dbReference type="EMBL" id="KAJ3809347.1"/>
    </source>
</evidence>
<accession>A0ACC1TXN9</accession>
<reference evidence="1" key="1">
    <citation type="submission" date="2022-09" db="EMBL/GenBank/DDBJ databases">
        <title>A Global Phylogenomic Analysis of the Shiitake Genus Lentinula.</title>
        <authorList>
            <consortium name="DOE Joint Genome Institute"/>
            <person name="Sierra-Patev S."/>
            <person name="Min B."/>
            <person name="Naranjo-Ortiz M."/>
            <person name="Looney B."/>
            <person name="Konkel Z."/>
            <person name="Slot J.C."/>
            <person name="Sakamoto Y."/>
            <person name="Steenwyk J.L."/>
            <person name="Rokas A."/>
            <person name="Carro J."/>
            <person name="Camarero S."/>
            <person name="Ferreira P."/>
            <person name="Molpeceres G."/>
            <person name="Ruiz-Duenas F.J."/>
            <person name="Serrano A."/>
            <person name="Henrissat B."/>
            <person name="Drula E."/>
            <person name="Hughes K.W."/>
            <person name="Mata J.L."/>
            <person name="Ishikawa N.K."/>
            <person name="Vargas-Isla R."/>
            <person name="Ushijima S."/>
            <person name="Smith C.A."/>
            <person name="Ahrendt S."/>
            <person name="Andreopoulos W."/>
            <person name="He G."/>
            <person name="Labutti K."/>
            <person name="Lipzen A."/>
            <person name="Ng V."/>
            <person name="Riley R."/>
            <person name="Sandor L."/>
            <person name="Barry K."/>
            <person name="Martinez A.T."/>
            <person name="Xiao Y."/>
            <person name="Gibbons J.G."/>
            <person name="Terashima K."/>
            <person name="Grigoriev I.V."/>
            <person name="Hibbett D.S."/>
        </authorList>
    </citation>
    <scope>NUCLEOTIDE SEQUENCE</scope>
    <source>
        <strain evidence="1">TMI1499</strain>
    </source>
</reference>
<dbReference type="EMBL" id="MU795163">
    <property type="protein sequence ID" value="KAJ3809347.1"/>
    <property type="molecule type" value="Genomic_DNA"/>
</dbReference>
<proteinExistence type="predicted"/>
<evidence type="ECO:0000313" key="2">
    <source>
        <dbReference type="Proteomes" id="UP001163835"/>
    </source>
</evidence>
<organism evidence="1 2">
    <name type="scientific">Lentinula aff. lateritia</name>
    <dbReference type="NCBI Taxonomy" id="2804960"/>
    <lineage>
        <taxon>Eukaryota</taxon>
        <taxon>Fungi</taxon>
        <taxon>Dikarya</taxon>
        <taxon>Basidiomycota</taxon>
        <taxon>Agaricomycotina</taxon>
        <taxon>Agaricomycetes</taxon>
        <taxon>Agaricomycetidae</taxon>
        <taxon>Agaricales</taxon>
        <taxon>Marasmiineae</taxon>
        <taxon>Omphalotaceae</taxon>
        <taxon>Lentinula</taxon>
    </lineage>
</organism>
<name>A0ACC1TXN9_9AGAR</name>
<keyword evidence="2" id="KW-1185">Reference proteome</keyword>